<protein>
    <submittedName>
        <fullName evidence="2">Secreted protein</fullName>
    </submittedName>
</protein>
<evidence type="ECO:0000313" key="1">
    <source>
        <dbReference type="Proteomes" id="UP000025227"/>
    </source>
</evidence>
<dbReference type="AlphaFoldDB" id="A0A7I4Z7M1"/>
<accession>A0A7I4Z7M1</accession>
<sequence length="69" mass="7475">PPSPSHPFFVIQCVVFPHLVSVCRPRGDHQVPLGSCDASCWLCCVSLSSESCFSVTKLYLTGSLATQTF</sequence>
<name>A0A7I4Z7M1_HAECO</name>
<organism evidence="1 2">
    <name type="scientific">Haemonchus contortus</name>
    <name type="common">Barber pole worm</name>
    <dbReference type="NCBI Taxonomy" id="6289"/>
    <lineage>
        <taxon>Eukaryota</taxon>
        <taxon>Metazoa</taxon>
        <taxon>Ecdysozoa</taxon>
        <taxon>Nematoda</taxon>
        <taxon>Chromadorea</taxon>
        <taxon>Rhabditida</taxon>
        <taxon>Rhabditina</taxon>
        <taxon>Rhabditomorpha</taxon>
        <taxon>Strongyloidea</taxon>
        <taxon>Trichostrongylidae</taxon>
        <taxon>Haemonchus</taxon>
    </lineage>
</organism>
<proteinExistence type="predicted"/>
<dbReference type="Proteomes" id="UP000025227">
    <property type="component" value="Unplaced"/>
</dbReference>
<evidence type="ECO:0000313" key="2">
    <source>
        <dbReference type="WBParaSite" id="HCON_00187912-00001"/>
    </source>
</evidence>
<reference evidence="2" key="1">
    <citation type="submission" date="2020-12" db="UniProtKB">
        <authorList>
            <consortium name="WormBaseParasite"/>
        </authorList>
    </citation>
    <scope>IDENTIFICATION</scope>
    <source>
        <strain evidence="2">MHco3</strain>
    </source>
</reference>
<keyword evidence="1" id="KW-1185">Reference proteome</keyword>
<dbReference type="WBParaSite" id="HCON_00187912-00001">
    <property type="protein sequence ID" value="HCON_00187912-00001"/>
    <property type="gene ID" value="HCON_00187912"/>
</dbReference>